<dbReference type="PANTHER" id="PTHR42693:SF53">
    <property type="entry name" value="ENDO-4-O-SULFATASE"/>
    <property type="match status" value="1"/>
</dbReference>
<proteinExistence type="inferred from homology"/>
<reference evidence="6 7" key="1">
    <citation type="submission" date="2019-02" db="EMBL/GenBank/DDBJ databases">
        <title>Deep-cultivation of Planctomycetes and their phenomic and genomic characterization uncovers novel biology.</title>
        <authorList>
            <person name="Wiegand S."/>
            <person name="Jogler M."/>
            <person name="Boedeker C."/>
            <person name="Pinto D."/>
            <person name="Vollmers J."/>
            <person name="Rivas-Marin E."/>
            <person name="Kohn T."/>
            <person name="Peeters S.H."/>
            <person name="Heuer A."/>
            <person name="Rast P."/>
            <person name="Oberbeckmann S."/>
            <person name="Bunk B."/>
            <person name="Jeske O."/>
            <person name="Meyerdierks A."/>
            <person name="Storesund J.E."/>
            <person name="Kallscheuer N."/>
            <person name="Luecker S."/>
            <person name="Lage O.M."/>
            <person name="Pohl T."/>
            <person name="Merkel B.J."/>
            <person name="Hornburger P."/>
            <person name="Mueller R.-W."/>
            <person name="Bruemmer F."/>
            <person name="Labrenz M."/>
            <person name="Spormann A.M."/>
            <person name="Op den Camp H."/>
            <person name="Overmann J."/>
            <person name="Amann R."/>
            <person name="Jetten M.S.M."/>
            <person name="Mascher T."/>
            <person name="Medema M.H."/>
            <person name="Devos D.P."/>
            <person name="Kaster A.-K."/>
            <person name="Ovreas L."/>
            <person name="Rohde M."/>
            <person name="Galperin M.Y."/>
            <person name="Jogler C."/>
        </authorList>
    </citation>
    <scope>NUCLEOTIDE SEQUENCE [LARGE SCALE GENOMIC DNA]</scope>
    <source>
        <strain evidence="6 7">Q31a</strain>
    </source>
</reference>
<dbReference type="GO" id="GO:0046872">
    <property type="term" value="F:metal ion binding"/>
    <property type="evidence" value="ECO:0007669"/>
    <property type="project" value="UniProtKB-KW"/>
</dbReference>
<dbReference type="GO" id="GO:0004065">
    <property type="term" value="F:arylsulfatase activity"/>
    <property type="evidence" value="ECO:0007669"/>
    <property type="project" value="UniProtKB-EC"/>
</dbReference>
<dbReference type="CDD" id="cd16027">
    <property type="entry name" value="SGSH"/>
    <property type="match status" value="1"/>
</dbReference>
<evidence type="ECO:0000313" key="7">
    <source>
        <dbReference type="Proteomes" id="UP000318017"/>
    </source>
</evidence>
<dbReference type="EMBL" id="CP036298">
    <property type="protein sequence ID" value="QDV24705.1"/>
    <property type="molecule type" value="Genomic_DNA"/>
</dbReference>
<evidence type="ECO:0000313" key="6">
    <source>
        <dbReference type="EMBL" id="QDV24705.1"/>
    </source>
</evidence>
<evidence type="ECO:0000256" key="3">
    <source>
        <dbReference type="ARBA" id="ARBA00022801"/>
    </source>
</evidence>
<evidence type="ECO:0000256" key="2">
    <source>
        <dbReference type="ARBA" id="ARBA00022723"/>
    </source>
</evidence>
<dbReference type="Gene3D" id="3.40.720.10">
    <property type="entry name" value="Alkaline Phosphatase, subunit A"/>
    <property type="match status" value="1"/>
</dbReference>
<gene>
    <name evidence="6" type="ORF">Q31a_30260</name>
</gene>
<dbReference type="AlphaFoldDB" id="A0A518G7Z3"/>
<dbReference type="PANTHER" id="PTHR42693">
    <property type="entry name" value="ARYLSULFATASE FAMILY MEMBER"/>
    <property type="match status" value="1"/>
</dbReference>
<dbReference type="Proteomes" id="UP000318017">
    <property type="component" value="Chromosome"/>
</dbReference>
<keyword evidence="3 6" id="KW-0378">Hydrolase</keyword>
<dbReference type="InterPro" id="IPR017850">
    <property type="entry name" value="Alkaline_phosphatase_core_sf"/>
</dbReference>
<dbReference type="OrthoDB" id="9762324at2"/>
<comment type="similarity">
    <text evidence="1">Belongs to the sulfatase family.</text>
</comment>
<keyword evidence="7" id="KW-1185">Reference proteome</keyword>
<sequence>MLLQSFRVTHLQGLLPLTFLLSVASLGLKTVQASTPEDQSQRPNIVLFVTDDQSGDIHALGNPAIRTPNLDALAAEGTIFDQAYCTTASCSASRSVILSGLHNHFNGHYGHEHSYHHFSSFERVKSLPVRLTQAGYHTARIGKFHVAPEAVYHFDKALPGNARNPVLMAENVKQHLSSLDGQQPFFLYFCTADPHRGGGTREDLPHSPNAFGNIPSGYEGVESTYYHPNDVRVPAFLPDTPTARAELAMYYESISRIDQGLGRLVANLRELGVEDNTIIIFTSDHGMAFPGAKTTLYEPGMHVPMLVRDPRASQRGITNHAMLSHVDLTPTILDLAGCYSQDTNPAEDFHGRSWAELIGHSSSGDHDSDSTDKWDKVYASHTFHEIQMYYPMKVVHGRQYKLIWNIAFPLPYPFASDLWSAPTWQKQFEQGPETLYGQRTVEQYIHRPEFELFDLVNDPDETRNLALEPEHAQRLQAMQQELKAFQKRTSDPWILKWNYE</sequence>
<feature type="domain" description="Sulfatase N-terminal" evidence="5">
    <location>
        <begin position="43"/>
        <end position="337"/>
    </location>
</feature>
<dbReference type="EC" id="3.1.6.1" evidence="6"/>
<dbReference type="KEGG" id="ahel:Q31a_30260"/>
<keyword evidence="4" id="KW-0106">Calcium</keyword>
<dbReference type="InterPro" id="IPR000917">
    <property type="entry name" value="Sulfatase_N"/>
</dbReference>
<dbReference type="RefSeq" id="WP_145078709.1">
    <property type="nucleotide sequence ID" value="NZ_CP036298.1"/>
</dbReference>
<evidence type="ECO:0000256" key="4">
    <source>
        <dbReference type="ARBA" id="ARBA00022837"/>
    </source>
</evidence>
<keyword evidence="2" id="KW-0479">Metal-binding</keyword>
<dbReference type="SUPFAM" id="SSF53649">
    <property type="entry name" value="Alkaline phosphatase-like"/>
    <property type="match status" value="1"/>
</dbReference>
<accession>A0A518G7Z3</accession>
<name>A0A518G7Z3_9BACT</name>
<evidence type="ECO:0000256" key="1">
    <source>
        <dbReference type="ARBA" id="ARBA00008779"/>
    </source>
</evidence>
<evidence type="ECO:0000259" key="5">
    <source>
        <dbReference type="Pfam" id="PF00884"/>
    </source>
</evidence>
<protein>
    <submittedName>
        <fullName evidence="6">Arylsulfatase</fullName>
        <ecNumber evidence="6">3.1.6.1</ecNumber>
    </submittedName>
</protein>
<dbReference type="PROSITE" id="PS00149">
    <property type="entry name" value="SULFATASE_2"/>
    <property type="match status" value="1"/>
</dbReference>
<dbReference type="InterPro" id="IPR024607">
    <property type="entry name" value="Sulfatase_CS"/>
</dbReference>
<dbReference type="InterPro" id="IPR050738">
    <property type="entry name" value="Sulfatase"/>
</dbReference>
<organism evidence="6 7">
    <name type="scientific">Aureliella helgolandensis</name>
    <dbReference type="NCBI Taxonomy" id="2527968"/>
    <lineage>
        <taxon>Bacteria</taxon>
        <taxon>Pseudomonadati</taxon>
        <taxon>Planctomycetota</taxon>
        <taxon>Planctomycetia</taxon>
        <taxon>Pirellulales</taxon>
        <taxon>Pirellulaceae</taxon>
        <taxon>Aureliella</taxon>
    </lineage>
</organism>
<dbReference type="Pfam" id="PF00884">
    <property type="entry name" value="Sulfatase"/>
    <property type="match status" value="1"/>
</dbReference>